<dbReference type="OrthoDB" id="9778870at2"/>
<dbReference type="EMBL" id="CP000804">
    <property type="protein sequence ID" value="ABU59692.1"/>
    <property type="molecule type" value="Genomic_DNA"/>
</dbReference>
<dbReference type="PANTHER" id="PTHR46743:SF2">
    <property type="entry name" value="TEICHOIC ACIDS EXPORT ATP-BINDING PROTEIN TAGH"/>
    <property type="match status" value="1"/>
</dbReference>
<dbReference type="Gene3D" id="2.70.50.60">
    <property type="entry name" value="abc- transporter (atp binding component) like domain"/>
    <property type="match status" value="1"/>
</dbReference>
<dbReference type="Pfam" id="PF14524">
    <property type="entry name" value="Wzt_C"/>
    <property type="match status" value="1"/>
</dbReference>
<dbReference type="eggNOG" id="COG1134">
    <property type="taxonomic scope" value="Bacteria"/>
</dbReference>
<evidence type="ECO:0000256" key="4">
    <source>
        <dbReference type="ARBA" id="ARBA00022840"/>
    </source>
</evidence>
<gene>
    <name evidence="6" type="ordered locus">Rcas_3643</name>
</gene>
<keyword evidence="3" id="KW-0547">Nucleotide-binding</keyword>
<dbReference type="InterPro" id="IPR050683">
    <property type="entry name" value="Bact_Polysacc_Export_ATP-bd"/>
</dbReference>
<dbReference type="CDD" id="cd10147">
    <property type="entry name" value="Wzt_C-like"/>
    <property type="match status" value="1"/>
</dbReference>
<proteinExistence type="inferred from homology"/>
<dbReference type="GO" id="GO:0016887">
    <property type="term" value="F:ATP hydrolysis activity"/>
    <property type="evidence" value="ECO:0007669"/>
    <property type="project" value="InterPro"/>
</dbReference>
<sequence>MAVPTADILPQEAAPLPAPTDEVVISVQNVGKMYRIYDQPQDRLKHMLFWRFGKHYGREFWALRNVSFEVRRGETVGIIGRNGSGKSTLLQIIAGTLAPTEGEVRVKGRVAALLELGSGFNPEFTGRENVYLNGAILGLSRDEIDARFDDIAAFADIGEFIDQPVKVYSSGMYARLAFAVAVSLDPDILIVDEILAVGDLAFQQRCATRLRQLRDEGLTLLYVSHSPDSIKSVCQNALLLVEGKVFYKGHAEETMNKYLNLIREETNAAMLSKEAHLPRYIPFHSLAKAKLRYGSGHVQIERVELLDEDGQFSHSFRFGDMITILVEFRSYIEVNHFSCSFLVRDSTGVDLFGTTTFDERIEFPILRVGNRGLVRFKFLNQLRIGNYGVSVALNRTSQRDYSDNILFDQIDGAAVFSVVPDISRPVHYKFFVPISIDYEVTFE</sequence>
<dbReference type="InterPro" id="IPR003593">
    <property type="entry name" value="AAA+_ATPase"/>
</dbReference>
<dbReference type="AlphaFoldDB" id="A7NQ46"/>
<dbReference type="GO" id="GO:0005524">
    <property type="term" value="F:ATP binding"/>
    <property type="evidence" value="ECO:0007669"/>
    <property type="project" value="UniProtKB-KW"/>
</dbReference>
<dbReference type="STRING" id="383372.Rcas_3643"/>
<dbReference type="Pfam" id="PF00005">
    <property type="entry name" value="ABC_tran"/>
    <property type="match status" value="1"/>
</dbReference>
<dbReference type="HOGENOM" id="CLU_000604_101_1_0"/>
<dbReference type="PANTHER" id="PTHR46743">
    <property type="entry name" value="TEICHOIC ACIDS EXPORT ATP-BINDING PROTEIN TAGH"/>
    <property type="match status" value="1"/>
</dbReference>
<evidence type="ECO:0000256" key="3">
    <source>
        <dbReference type="ARBA" id="ARBA00022741"/>
    </source>
</evidence>
<keyword evidence="7" id="KW-1185">Reference proteome</keyword>
<evidence type="ECO:0000256" key="1">
    <source>
        <dbReference type="ARBA" id="ARBA00005417"/>
    </source>
</evidence>
<dbReference type="SUPFAM" id="SSF52540">
    <property type="entry name" value="P-loop containing nucleoside triphosphate hydrolases"/>
    <property type="match status" value="1"/>
</dbReference>
<dbReference type="InterPro" id="IPR015860">
    <property type="entry name" value="ABC_transpr_TagH-like"/>
</dbReference>
<organism evidence="6 7">
    <name type="scientific">Roseiflexus castenholzii (strain DSM 13941 / HLO8)</name>
    <dbReference type="NCBI Taxonomy" id="383372"/>
    <lineage>
        <taxon>Bacteria</taxon>
        <taxon>Bacillati</taxon>
        <taxon>Chloroflexota</taxon>
        <taxon>Chloroflexia</taxon>
        <taxon>Chloroflexales</taxon>
        <taxon>Roseiflexineae</taxon>
        <taxon>Roseiflexaceae</taxon>
        <taxon>Roseiflexus</taxon>
    </lineage>
</organism>
<dbReference type="KEGG" id="rca:Rcas_3643"/>
<protein>
    <submittedName>
        <fullName evidence="6">ABC transporter related</fullName>
    </submittedName>
</protein>
<evidence type="ECO:0000313" key="6">
    <source>
        <dbReference type="EMBL" id="ABU59692.1"/>
    </source>
</evidence>
<name>A7NQ46_ROSCS</name>
<evidence type="ECO:0000259" key="5">
    <source>
        <dbReference type="PROSITE" id="PS50893"/>
    </source>
</evidence>
<feature type="domain" description="ABC transporter" evidence="5">
    <location>
        <begin position="44"/>
        <end position="267"/>
    </location>
</feature>
<evidence type="ECO:0000313" key="7">
    <source>
        <dbReference type="Proteomes" id="UP000000263"/>
    </source>
</evidence>
<dbReference type="Proteomes" id="UP000000263">
    <property type="component" value="Chromosome"/>
</dbReference>
<keyword evidence="2" id="KW-0813">Transport</keyword>
<keyword evidence="4" id="KW-0067">ATP-binding</keyword>
<dbReference type="CDD" id="cd03220">
    <property type="entry name" value="ABC_KpsT_Wzt"/>
    <property type="match status" value="1"/>
</dbReference>
<comment type="similarity">
    <text evidence="1">Belongs to the ABC transporter superfamily.</text>
</comment>
<dbReference type="GO" id="GO:0016020">
    <property type="term" value="C:membrane"/>
    <property type="evidence" value="ECO:0007669"/>
    <property type="project" value="InterPro"/>
</dbReference>
<dbReference type="SMART" id="SM00382">
    <property type="entry name" value="AAA"/>
    <property type="match status" value="1"/>
</dbReference>
<dbReference type="InterPro" id="IPR003439">
    <property type="entry name" value="ABC_transporter-like_ATP-bd"/>
</dbReference>
<dbReference type="PROSITE" id="PS50893">
    <property type="entry name" value="ABC_TRANSPORTER_2"/>
    <property type="match status" value="1"/>
</dbReference>
<dbReference type="InterPro" id="IPR027417">
    <property type="entry name" value="P-loop_NTPase"/>
</dbReference>
<accession>A7NQ46</accession>
<dbReference type="RefSeq" id="WP_012122115.1">
    <property type="nucleotide sequence ID" value="NC_009767.1"/>
</dbReference>
<dbReference type="GO" id="GO:0140359">
    <property type="term" value="F:ABC-type transporter activity"/>
    <property type="evidence" value="ECO:0007669"/>
    <property type="project" value="InterPro"/>
</dbReference>
<dbReference type="InterPro" id="IPR029439">
    <property type="entry name" value="Wzt_C"/>
</dbReference>
<reference evidence="6 7" key="1">
    <citation type="submission" date="2007-08" db="EMBL/GenBank/DDBJ databases">
        <title>Complete sequence of Roseiflexus castenholzii DSM 13941.</title>
        <authorList>
            <consortium name="US DOE Joint Genome Institute"/>
            <person name="Copeland A."/>
            <person name="Lucas S."/>
            <person name="Lapidus A."/>
            <person name="Barry K."/>
            <person name="Glavina del Rio T."/>
            <person name="Dalin E."/>
            <person name="Tice H."/>
            <person name="Pitluck S."/>
            <person name="Thompson L.S."/>
            <person name="Brettin T."/>
            <person name="Bruce D."/>
            <person name="Detter J.C."/>
            <person name="Han C."/>
            <person name="Tapia R."/>
            <person name="Schmutz J."/>
            <person name="Larimer F."/>
            <person name="Land M."/>
            <person name="Hauser L."/>
            <person name="Kyrpides N."/>
            <person name="Mikhailova N."/>
            <person name="Bryant D.A."/>
            <person name="Hanada S."/>
            <person name="Tsukatani Y."/>
            <person name="Richardson P."/>
        </authorList>
    </citation>
    <scope>NUCLEOTIDE SEQUENCE [LARGE SCALE GENOMIC DNA]</scope>
    <source>
        <strain evidence="7">DSM 13941 / HLO8</strain>
    </source>
</reference>
<dbReference type="Gene3D" id="3.40.50.300">
    <property type="entry name" value="P-loop containing nucleotide triphosphate hydrolases"/>
    <property type="match status" value="1"/>
</dbReference>
<evidence type="ECO:0000256" key="2">
    <source>
        <dbReference type="ARBA" id="ARBA00022448"/>
    </source>
</evidence>